<dbReference type="GO" id="GO:0006405">
    <property type="term" value="P:RNA export from nucleus"/>
    <property type="evidence" value="ECO:0007669"/>
    <property type="project" value="TreeGrafter"/>
</dbReference>
<dbReference type="FunFam" id="1.10.10.2360:FF:000001">
    <property type="entry name" value="Nuclear pore complex protein Nup98-Nup96"/>
    <property type="match status" value="1"/>
</dbReference>
<dbReference type="PANTHER" id="PTHR23198">
    <property type="entry name" value="NUCLEOPORIN"/>
    <property type="match status" value="1"/>
</dbReference>
<dbReference type="EMBL" id="JAHRHJ020000004">
    <property type="protein sequence ID" value="KAH9319551.1"/>
    <property type="molecule type" value="Genomic_DNA"/>
</dbReference>
<evidence type="ECO:0000256" key="3">
    <source>
        <dbReference type="ARBA" id="ARBA00022448"/>
    </source>
</evidence>
<keyword evidence="8" id="KW-0539">Nucleus</keyword>
<keyword evidence="11" id="KW-1185">Reference proteome</keyword>
<comment type="caution">
    <text evidence="10">The sequence shown here is derived from an EMBL/GenBank/DDBJ whole genome shotgun (WGS) entry which is preliminary data.</text>
</comment>
<organism evidence="10 11">
    <name type="scientific">Taxus chinensis</name>
    <name type="common">Chinese yew</name>
    <name type="synonym">Taxus wallichiana var. chinensis</name>
    <dbReference type="NCBI Taxonomy" id="29808"/>
    <lineage>
        <taxon>Eukaryota</taxon>
        <taxon>Viridiplantae</taxon>
        <taxon>Streptophyta</taxon>
        <taxon>Embryophyta</taxon>
        <taxon>Tracheophyta</taxon>
        <taxon>Spermatophyta</taxon>
        <taxon>Pinopsida</taxon>
        <taxon>Pinidae</taxon>
        <taxon>Conifers II</taxon>
        <taxon>Cupressales</taxon>
        <taxon>Taxaceae</taxon>
        <taxon>Taxus</taxon>
    </lineage>
</organism>
<accession>A0AA38LD28</accession>
<dbReference type="InterPro" id="IPR037665">
    <property type="entry name" value="Nucleoporin_S59-like"/>
</dbReference>
<dbReference type="Gene3D" id="1.10.10.2360">
    <property type="match status" value="2"/>
</dbReference>
<comment type="subcellular location">
    <subcellularLocation>
        <location evidence="1">Nucleus</location>
        <location evidence="1">Nuclear pore complex</location>
    </subcellularLocation>
</comment>
<protein>
    <submittedName>
        <fullName evidence="10">Uncharacterized protein</fullName>
    </submittedName>
</protein>
<comment type="similarity">
    <text evidence="2">Belongs to the nucleoporin GLFG family.</text>
</comment>
<sequence>MEEEYIPVWLAAVMAKNWAEYEQFKQKVQAKHQDFMQWMQASHEELMQKTMQQIAMAHTHYNTTTITMMKETHKRDNLTHDASANTTVDTKGHSSTDTENSKNLGVEKAEIDTGPSSGPFRGASLFGAHTGSSCSTCFGNSSIGSASSQSVGVSWMPVIGSSSAPVGKIGQSSSCAFGNTSLFGTETGCSSCGISFGSANLFGTETGSSSCSSPFGRTCLFGSHTESSCCSSTAYSVPAFGGTSMPTCGISTFGQKPFGAISTSACGSISTPVSGTRTPIFGAMNAHVYGFPSAPATGAPRPTIGSGSTHAVGQSNAAFSQSAAAFSGSSTPTFGSSLAFESTVSTFGSQSSALGTQSITPIFSSLRFGQTSSGRLHGTCWLAPYTSTPETDSGVSGQAIGELISICAMPQYKAESHEELRWEDYQLGNKGHSNPASQQISWGNIYFQPAPSLGETTHSFETKFRLGLDRPVSALDSYAGKKIVKYSARLGKFKKRTSTFGKNPSSGGCESPTTTQSNPSRSNFGQTEPAFGTQPAFGAANTSAFGFPLTPAFGTTTTSFGLTNAPFNLLLVQLAYQHLVIPVLRLDFVALLLLVYRLLLLEQPQLQHLAAAQHLEKLNQQLQLSSVKVLGKYLLVGYVEVGLTPYTTTKEADCGSWQTLGILISISAMPQFIDESHEELRWADYQLGNK</sequence>
<feature type="compositionally biased region" description="Basic and acidic residues" evidence="9">
    <location>
        <begin position="90"/>
        <end position="111"/>
    </location>
</feature>
<dbReference type="GO" id="GO:0006606">
    <property type="term" value="P:protein import into nucleus"/>
    <property type="evidence" value="ECO:0007669"/>
    <property type="project" value="TreeGrafter"/>
</dbReference>
<feature type="non-terminal residue" evidence="10">
    <location>
        <position position="1"/>
    </location>
</feature>
<evidence type="ECO:0000256" key="2">
    <source>
        <dbReference type="ARBA" id="ARBA00008926"/>
    </source>
</evidence>
<dbReference type="GO" id="GO:0017056">
    <property type="term" value="F:structural constituent of nuclear pore"/>
    <property type="evidence" value="ECO:0007669"/>
    <property type="project" value="TreeGrafter"/>
</dbReference>
<dbReference type="Proteomes" id="UP000824469">
    <property type="component" value="Unassembled WGS sequence"/>
</dbReference>
<keyword evidence="5" id="KW-0653">Protein transport</keyword>
<feature type="region of interest" description="Disordered" evidence="9">
    <location>
        <begin position="78"/>
        <end position="117"/>
    </location>
</feature>
<gene>
    <name evidence="10" type="ORF">KI387_021320</name>
</gene>
<keyword evidence="6" id="KW-0811">Translocation</keyword>
<dbReference type="GO" id="GO:0044614">
    <property type="term" value="C:nuclear pore cytoplasmic filaments"/>
    <property type="evidence" value="ECO:0007669"/>
    <property type="project" value="TreeGrafter"/>
</dbReference>
<dbReference type="GO" id="GO:0003723">
    <property type="term" value="F:RNA binding"/>
    <property type="evidence" value="ECO:0007669"/>
    <property type="project" value="TreeGrafter"/>
</dbReference>
<keyword evidence="3" id="KW-0813">Transport</keyword>
<dbReference type="GO" id="GO:0000973">
    <property type="term" value="P:post-transcriptional tethering of RNA polymerase II gene DNA at nuclear periphery"/>
    <property type="evidence" value="ECO:0007669"/>
    <property type="project" value="TreeGrafter"/>
</dbReference>
<name>A0AA38LD28_TAXCH</name>
<dbReference type="PANTHER" id="PTHR23198:SF19">
    <property type="entry name" value="NUCLEAR PORE COMPLEX PROTEIN NUP98A-LIKE ISOFORM X1"/>
    <property type="match status" value="1"/>
</dbReference>
<evidence type="ECO:0000313" key="10">
    <source>
        <dbReference type="EMBL" id="KAH9319551.1"/>
    </source>
</evidence>
<evidence type="ECO:0000256" key="4">
    <source>
        <dbReference type="ARBA" id="ARBA00022816"/>
    </source>
</evidence>
<feature type="compositionally biased region" description="Polar residues" evidence="9">
    <location>
        <begin position="498"/>
        <end position="526"/>
    </location>
</feature>
<keyword evidence="4" id="KW-0509">mRNA transport</keyword>
<evidence type="ECO:0000256" key="5">
    <source>
        <dbReference type="ARBA" id="ARBA00022927"/>
    </source>
</evidence>
<proteinExistence type="inferred from homology"/>
<evidence type="ECO:0000256" key="1">
    <source>
        <dbReference type="ARBA" id="ARBA00004567"/>
    </source>
</evidence>
<evidence type="ECO:0000256" key="7">
    <source>
        <dbReference type="ARBA" id="ARBA00023132"/>
    </source>
</evidence>
<evidence type="ECO:0000256" key="6">
    <source>
        <dbReference type="ARBA" id="ARBA00023010"/>
    </source>
</evidence>
<feature type="compositionally biased region" description="Polar residues" evidence="9">
    <location>
        <begin position="80"/>
        <end position="89"/>
    </location>
</feature>
<dbReference type="GO" id="GO:0008139">
    <property type="term" value="F:nuclear localization sequence binding"/>
    <property type="evidence" value="ECO:0007669"/>
    <property type="project" value="TreeGrafter"/>
</dbReference>
<feature type="region of interest" description="Disordered" evidence="9">
    <location>
        <begin position="497"/>
        <end position="528"/>
    </location>
</feature>
<evidence type="ECO:0000256" key="8">
    <source>
        <dbReference type="ARBA" id="ARBA00023242"/>
    </source>
</evidence>
<reference evidence="10 11" key="1">
    <citation type="journal article" date="2021" name="Nat. Plants">
        <title>The Taxus genome provides insights into paclitaxel biosynthesis.</title>
        <authorList>
            <person name="Xiong X."/>
            <person name="Gou J."/>
            <person name="Liao Q."/>
            <person name="Li Y."/>
            <person name="Zhou Q."/>
            <person name="Bi G."/>
            <person name="Li C."/>
            <person name="Du R."/>
            <person name="Wang X."/>
            <person name="Sun T."/>
            <person name="Guo L."/>
            <person name="Liang H."/>
            <person name="Lu P."/>
            <person name="Wu Y."/>
            <person name="Zhang Z."/>
            <person name="Ro D.K."/>
            <person name="Shang Y."/>
            <person name="Huang S."/>
            <person name="Yan J."/>
        </authorList>
    </citation>
    <scope>NUCLEOTIDE SEQUENCE [LARGE SCALE GENOMIC DNA]</scope>
    <source>
        <strain evidence="10">Ta-2019</strain>
    </source>
</reference>
<keyword evidence="7" id="KW-0906">Nuclear pore complex</keyword>
<dbReference type="GO" id="GO:0034398">
    <property type="term" value="P:telomere tethering at nuclear periphery"/>
    <property type="evidence" value="ECO:0007669"/>
    <property type="project" value="TreeGrafter"/>
</dbReference>
<dbReference type="GO" id="GO:0051028">
    <property type="term" value="P:mRNA transport"/>
    <property type="evidence" value="ECO:0007669"/>
    <property type="project" value="UniProtKB-KW"/>
</dbReference>
<evidence type="ECO:0000256" key="9">
    <source>
        <dbReference type="SAM" id="MobiDB-lite"/>
    </source>
</evidence>
<evidence type="ECO:0000313" key="11">
    <source>
        <dbReference type="Proteomes" id="UP000824469"/>
    </source>
</evidence>
<dbReference type="AlphaFoldDB" id="A0AA38LD28"/>
<dbReference type="OMA" id="HTHISHE"/>